<dbReference type="SUPFAM" id="SSF48208">
    <property type="entry name" value="Six-hairpin glycosidases"/>
    <property type="match status" value="1"/>
</dbReference>
<dbReference type="STRING" id="341454.A0A4S2N448"/>
<protein>
    <submittedName>
        <fullName evidence="1">Six-hairpin glycosidase</fullName>
    </submittedName>
</protein>
<dbReference type="OrthoDB" id="4104179at2759"/>
<dbReference type="Gene3D" id="1.50.10.20">
    <property type="match status" value="1"/>
</dbReference>
<evidence type="ECO:0000313" key="1">
    <source>
        <dbReference type="EMBL" id="TGZ83744.1"/>
    </source>
</evidence>
<dbReference type="InterPro" id="IPR008928">
    <property type="entry name" value="6-hairpin_glycosidase_sf"/>
</dbReference>
<dbReference type="Pfam" id="PF03663">
    <property type="entry name" value="Glyco_hydro_76"/>
    <property type="match status" value="1"/>
</dbReference>
<feature type="non-terminal residue" evidence="1">
    <location>
        <position position="1"/>
    </location>
</feature>
<dbReference type="InParanoid" id="A0A4S2N448"/>
<name>A0A4S2N448_9PEZI</name>
<accession>A0A4S2N448</accession>
<dbReference type="InterPro" id="IPR053169">
    <property type="entry name" value="MUG_Protein"/>
</dbReference>
<keyword evidence="1" id="KW-0378">Hydrolase</keyword>
<feature type="non-terminal residue" evidence="1">
    <location>
        <position position="320"/>
    </location>
</feature>
<dbReference type="GO" id="GO:0005975">
    <property type="term" value="P:carbohydrate metabolic process"/>
    <property type="evidence" value="ECO:0007669"/>
    <property type="project" value="InterPro"/>
</dbReference>
<dbReference type="InterPro" id="IPR005198">
    <property type="entry name" value="Glyco_hydro_76"/>
</dbReference>
<gene>
    <name evidence="1" type="ORF">EX30DRAFT_296984</name>
</gene>
<dbReference type="PANTHER" id="PTHR47791">
    <property type="entry name" value="MEIOTICALLY UP-REGULATED GENE 191 PROTEIN"/>
    <property type="match status" value="1"/>
</dbReference>
<organism evidence="1 2">
    <name type="scientific">Ascodesmis nigricans</name>
    <dbReference type="NCBI Taxonomy" id="341454"/>
    <lineage>
        <taxon>Eukaryota</taxon>
        <taxon>Fungi</taxon>
        <taxon>Dikarya</taxon>
        <taxon>Ascomycota</taxon>
        <taxon>Pezizomycotina</taxon>
        <taxon>Pezizomycetes</taxon>
        <taxon>Pezizales</taxon>
        <taxon>Ascodesmidaceae</taxon>
        <taxon>Ascodesmis</taxon>
    </lineage>
</organism>
<proteinExistence type="predicted"/>
<dbReference type="AlphaFoldDB" id="A0A4S2N448"/>
<dbReference type="Proteomes" id="UP000298138">
    <property type="component" value="Unassembled WGS sequence"/>
</dbReference>
<evidence type="ECO:0000313" key="2">
    <source>
        <dbReference type="Proteomes" id="UP000298138"/>
    </source>
</evidence>
<reference evidence="1 2" key="1">
    <citation type="submission" date="2019-04" db="EMBL/GenBank/DDBJ databases">
        <title>Comparative genomics and transcriptomics to analyze fruiting body development in filamentous ascomycetes.</title>
        <authorList>
            <consortium name="DOE Joint Genome Institute"/>
            <person name="Lutkenhaus R."/>
            <person name="Traeger S."/>
            <person name="Breuer J."/>
            <person name="Kuo A."/>
            <person name="Lipzen A."/>
            <person name="Pangilinan J."/>
            <person name="Dilworth D."/>
            <person name="Sandor L."/>
            <person name="Poggeler S."/>
            <person name="Barry K."/>
            <person name="Grigoriev I.V."/>
            <person name="Nowrousian M."/>
        </authorList>
    </citation>
    <scope>NUCLEOTIDE SEQUENCE [LARGE SCALE GENOMIC DNA]</scope>
    <source>
        <strain evidence="1 2">CBS 389.68</strain>
    </source>
</reference>
<dbReference type="GO" id="GO:0016798">
    <property type="term" value="F:hydrolase activity, acting on glycosyl bonds"/>
    <property type="evidence" value="ECO:0007669"/>
    <property type="project" value="UniProtKB-KW"/>
</dbReference>
<dbReference type="PANTHER" id="PTHR47791:SF2">
    <property type="entry name" value="ENDO MANNANASE, GH76 FAMILY (EUROFUNG)"/>
    <property type="match status" value="1"/>
</dbReference>
<dbReference type="EMBL" id="ML220113">
    <property type="protein sequence ID" value="TGZ83744.1"/>
    <property type="molecule type" value="Genomic_DNA"/>
</dbReference>
<keyword evidence="1" id="KW-0326">Glycosidase</keyword>
<keyword evidence="2" id="KW-1185">Reference proteome</keyword>
<sequence>QNAPGLRTQAYDDQLWVVLQWLSAAQALPSHAGKFHSRALEFYELASAGWDTTLCAGGMLWSPYLLPYKNAVTNELFIAASVGMYLHHPNGNETHLRAAVNGYRWLTGSGMRNDAGLYCDGFHMTERRCNRLNRMLYTYNQGILLSGLRGLWEATRDEGYLVDAVQLVDDMRSGSMVWDGVMEERCDPGGYCNQNGQMFKGIYFLHLMELCKGWEKSAPEVLREKCGGEWREWVKRNMEAALRSRNNDGIAGMWWNALTGDELKTMEMDENMVVERLGVEVEAMRPPGEQKWGWGKGDLNDRGRGRTVETHASFIGVILA</sequence>